<dbReference type="FunFam" id="3.40.50.800:FF:000001">
    <property type="entry name" value="Threonine--tRNA ligase"/>
    <property type="match status" value="1"/>
</dbReference>
<dbReference type="Pfam" id="PF03129">
    <property type="entry name" value="HGTP_anticodon"/>
    <property type="match status" value="1"/>
</dbReference>
<dbReference type="Gene3D" id="3.30.930.10">
    <property type="entry name" value="Bira Bifunctional Protein, Domain 2"/>
    <property type="match status" value="1"/>
</dbReference>
<dbReference type="PANTHER" id="PTHR11451">
    <property type="entry name" value="THREONINE-TRNA LIGASE"/>
    <property type="match status" value="1"/>
</dbReference>
<gene>
    <name evidence="13" type="primary">thrS</name>
    <name evidence="16" type="ORF">FF36_04604</name>
</gene>
<dbReference type="Gene3D" id="3.30.54.20">
    <property type="match status" value="1"/>
</dbReference>
<dbReference type="PROSITE" id="PS50862">
    <property type="entry name" value="AA_TRNA_LIGASE_II"/>
    <property type="match status" value="1"/>
</dbReference>
<dbReference type="PROSITE" id="PS51880">
    <property type="entry name" value="TGS"/>
    <property type="match status" value="1"/>
</dbReference>
<reference evidence="17" key="1">
    <citation type="submission" date="2015-02" db="EMBL/GenBank/DDBJ databases">
        <title>Draft Genome of Frankia sp. CpI1-S.</title>
        <authorList>
            <person name="Oshone R.T."/>
            <person name="Ngom M."/>
            <person name="Ghodhbane-Gtari F."/>
            <person name="Gtari M."/>
            <person name="Morris K."/>
            <person name="Thomas K."/>
            <person name="Sen A."/>
            <person name="Tisa L.S."/>
        </authorList>
    </citation>
    <scope>NUCLEOTIDE SEQUENCE [LARGE SCALE GENOMIC DNA]</scope>
    <source>
        <strain evidence="17">CpI1-S</strain>
    </source>
</reference>
<evidence type="ECO:0000256" key="7">
    <source>
        <dbReference type="ARBA" id="ARBA00022833"/>
    </source>
</evidence>
<dbReference type="HAMAP" id="MF_00184">
    <property type="entry name" value="Thr_tRNA_synth"/>
    <property type="match status" value="1"/>
</dbReference>
<feature type="domain" description="TGS" evidence="15">
    <location>
        <begin position="1"/>
        <end position="27"/>
    </location>
</feature>
<sequence length="626" mass="70431">MVAARVNGVLRDLSHPVAESDIVEPVLASSDDGLAIIRHSCAHVLAQAVQDAFTEAHLGIGPPIKDGFYYDFQVARPFQPDDLALIETKMKAIIKSDQVFVRRVVADDEASIELKDEPFKLELIGLKGSAVDSAADAGVEVGAGELTIYDNVTRDGNLVWKDLCRGPHVPSTRYIPAFKLMRSAAAYWRGSEKNPQLQRIYGTAWDSKQLLAEYLEFLAEAERRDHRRIGKDLELFHLDPTAPGMPYWLPKGMRLLNNLLAFWRDEHEARGYEEISSPLINNKKLWETSGHWEHFREDMFILESDGENTFAVKPMNCPNAMVVYNLKTRSYRDLPLRLSDCDPLHRSERSGTLHGLLRVQRFQQDDAHIFVRPEQIADEYERIFDICERFYSIFGLGYRFRLGTRPEKFIGDVATWDEAEATLRRILDARTGGDYEQEEGGGAFYGPKIDILMSDVLGRSWQMGTIQLDVQLPRRFGCVYVDENGARQTPVVIHRVIYGSMERFLGIYIEHTGGAFPLWISPVQVIAIPVAQEHAGYADQVAAALRAAGVKVEVDARNETLGNRVRMAQQQKVPMMLVLGAREAEDGTVSVRRRGERTLTSLALDDFVAQVAQAVADRVDLPAFAS</sequence>
<keyword evidence="10 13" id="KW-0648">Protein biosynthesis</keyword>
<evidence type="ECO:0000256" key="1">
    <source>
        <dbReference type="ARBA" id="ARBA00008226"/>
    </source>
</evidence>
<dbReference type="RefSeq" id="WP_242422754.1">
    <property type="nucleotide sequence ID" value="NZ_JYFN01000044.1"/>
</dbReference>
<dbReference type="SUPFAM" id="SSF55681">
    <property type="entry name" value="Class II aaRS and biotin synthetases"/>
    <property type="match status" value="1"/>
</dbReference>
<dbReference type="CDD" id="cd00860">
    <property type="entry name" value="ThrRS_anticodon"/>
    <property type="match status" value="1"/>
</dbReference>
<keyword evidence="2 13" id="KW-0963">Cytoplasm</keyword>
<comment type="cofactor">
    <cofactor evidence="13">
        <name>Zn(2+)</name>
        <dbReference type="ChEBI" id="CHEBI:29105"/>
    </cofactor>
    <text evidence="13">Binds 1 zinc ion per subunit.</text>
</comment>
<evidence type="ECO:0000256" key="4">
    <source>
        <dbReference type="ARBA" id="ARBA00022598"/>
    </source>
</evidence>
<keyword evidence="6 13" id="KW-0547">Nucleotide-binding</keyword>
<comment type="similarity">
    <text evidence="1 13">Belongs to the class-II aminoacyl-tRNA synthetase family.</text>
</comment>
<dbReference type="InterPro" id="IPR036621">
    <property type="entry name" value="Anticodon-bd_dom_sf"/>
</dbReference>
<accession>A0A0D8BAW1</accession>
<feature type="domain" description="Aminoacyl-transfer RNA synthetases class-II family profile" evidence="14">
    <location>
        <begin position="250"/>
        <end position="517"/>
    </location>
</feature>
<keyword evidence="17" id="KW-1185">Reference proteome</keyword>
<keyword evidence="4 13" id="KW-0436">Ligase</keyword>
<evidence type="ECO:0000259" key="14">
    <source>
        <dbReference type="PROSITE" id="PS50862"/>
    </source>
</evidence>
<reference evidence="16 17" key="2">
    <citation type="journal article" date="2016" name="Genome Announc.">
        <title>Permanent Draft Genome Sequences for Two Variants of Frankia sp. Strain CpI1, the First Frankia Strain Isolated from Root Nodules of Comptonia peregrina.</title>
        <authorList>
            <person name="Oshone R."/>
            <person name="Hurst S.G.IV."/>
            <person name="Abebe-Akele F."/>
            <person name="Simpson S."/>
            <person name="Morris K."/>
            <person name="Thomas W.K."/>
            <person name="Tisa L.S."/>
        </authorList>
    </citation>
    <scope>NUCLEOTIDE SEQUENCE [LARGE SCALE GENOMIC DNA]</scope>
    <source>
        <strain evidence="17">CpI1-S</strain>
    </source>
</reference>
<evidence type="ECO:0000256" key="10">
    <source>
        <dbReference type="ARBA" id="ARBA00022917"/>
    </source>
</evidence>
<keyword evidence="11 13" id="KW-0030">Aminoacyl-tRNA synthetase</keyword>
<evidence type="ECO:0000313" key="16">
    <source>
        <dbReference type="EMBL" id="KJE21099.1"/>
    </source>
</evidence>
<name>A0A0D8BAW1_9ACTN</name>
<dbReference type="SUPFAM" id="SSF55186">
    <property type="entry name" value="ThrRS/AlaRS common domain"/>
    <property type="match status" value="1"/>
</dbReference>
<evidence type="ECO:0000256" key="9">
    <source>
        <dbReference type="ARBA" id="ARBA00022884"/>
    </source>
</evidence>
<keyword evidence="5 13" id="KW-0479">Metal-binding</keyword>
<dbReference type="InterPro" id="IPR012947">
    <property type="entry name" value="tRNA_SAD"/>
</dbReference>
<dbReference type="GO" id="GO:0004829">
    <property type="term" value="F:threonine-tRNA ligase activity"/>
    <property type="evidence" value="ECO:0007669"/>
    <property type="project" value="UniProtKB-UniRule"/>
</dbReference>
<feature type="binding site" evidence="13">
    <location>
        <position position="368"/>
    </location>
    <ligand>
        <name>Zn(2+)</name>
        <dbReference type="ChEBI" id="CHEBI:29105"/>
        <note>catalytic</note>
    </ligand>
</feature>
<dbReference type="EC" id="6.1.1.3" evidence="13"/>
<comment type="subunit">
    <text evidence="13">Homodimer.</text>
</comment>
<protein>
    <recommendedName>
        <fullName evidence="13">Threonine--tRNA ligase</fullName>
        <ecNumber evidence="13">6.1.1.3</ecNumber>
    </recommendedName>
    <alternativeName>
        <fullName evidence="13">Threonyl-tRNA synthetase</fullName>
        <shortName evidence="13">ThrRS</shortName>
    </alternativeName>
</protein>
<dbReference type="InterPro" id="IPR033728">
    <property type="entry name" value="ThrRS_core"/>
</dbReference>
<proteinExistence type="inferred from homology"/>
<dbReference type="CDD" id="cd00771">
    <property type="entry name" value="ThrRS_core"/>
    <property type="match status" value="1"/>
</dbReference>
<dbReference type="InterPro" id="IPR002320">
    <property type="entry name" value="Thr-tRNA-ligase_IIa"/>
</dbReference>
<keyword evidence="8 13" id="KW-0067">ATP-binding</keyword>
<feature type="binding site" evidence="13">
    <location>
        <position position="494"/>
    </location>
    <ligand>
        <name>Zn(2+)</name>
        <dbReference type="ChEBI" id="CHEBI:29105"/>
        <note>catalytic</note>
    </ligand>
</feature>
<evidence type="ECO:0000256" key="13">
    <source>
        <dbReference type="HAMAP-Rule" id="MF_00184"/>
    </source>
</evidence>
<evidence type="ECO:0000256" key="12">
    <source>
        <dbReference type="ARBA" id="ARBA00049515"/>
    </source>
</evidence>
<dbReference type="FunFam" id="3.30.930.10:FF:000002">
    <property type="entry name" value="Threonine--tRNA ligase"/>
    <property type="match status" value="1"/>
</dbReference>
<comment type="subcellular location">
    <subcellularLocation>
        <location evidence="13">Cytoplasm</location>
    </subcellularLocation>
</comment>
<keyword evidence="3 13" id="KW-0820">tRNA-binding</keyword>
<organism evidence="16 17">
    <name type="scientific">Frankia torreyi</name>
    <dbReference type="NCBI Taxonomy" id="1856"/>
    <lineage>
        <taxon>Bacteria</taxon>
        <taxon>Bacillati</taxon>
        <taxon>Actinomycetota</taxon>
        <taxon>Actinomycetes</taxon>
        <taxon>Frankiales</taxon>
        <taxon>Frankiaceae</taxon>
        <taxon>Frankia</taxon>
    </lineage>
</organism>
<dbReference type="SMART" id="SM00863">
    <property type="entry name" value="tRNA_SAD"/>
    <property type="match status" value="1"/>
</dbReference>
<dbReference type="EMBL" id="JYFN01000044">
    <property type="protein sequence ID" value="KJE21099.1"/>
    <property type="molecule type" value="Genomic_DNA"/>
</dbReference>
<evidence type="ECO:0000256" key="11">
    <source>
        <dbReference type="ARBA" id="ARBA00023146"/>
    </source>
</evidence>
<dbReference type="PATRIC" id="fig|1502723.3.peg.4552"/>
<comment type="catalytic activity">
    <reaction evidence="12 13">
        <text>tRNA(Thr) + L-threonine + ATP = L-threonyl-tRNA(Thr) + AMP + diphosphate + H(+)</text>
        <dbReference type="Rhea" id="RHEA:24624"/>
        <dbReference type="Rhea" id="RHEA-COMP:9670"/>
        <dbReference type="Rhea" id="RHEA-COMP:9704"/>
        <dbReference type="ChEBI" id="CHEBI:15378"/>
        <dbReference type="ChEBI" id="CHEBI:30616"/>
        <dbReference type="ChEBI" id="CHEBI:33019"/>
        <dbReference type="ChEBI" id="CHEBI:57926"/>
        <dbReference type="ChEBI" id="CHEBI:78442"/>
        <dbReference type="ChEBI" id="CHEBI:78534"/>
        <dbReference type="ChEBI" id="CHEBI:456215"/>
        <dbReference type="EC" id="6.1.1.3"/>
    </reaction>
</comment>
<dbReference type="InterPro" id="IPR002314">
    <property type="entry name" value="aa-tRNA-synt_IIb"/>
</dbReference>
<dbReference type="NCBIfam" id="TIGR00418">
    <property type="entry name" value="thrS"/>
    <property type="match status" value="1"/>
</dbReference>
<dbReference type="AlphaFoldDB" id="A0A0D8BAW1"/>
<dbReference type="Gene3D" id="3.30.980.10">
    <property type="entry name" value="Threonyl-trna Synthetase, Chain A, domain 2"/>
    <property type="match status" value="1"/>
</dbReference>
<evidence type="ECO:0000256" key="3">
    <source>
        <dbReference type="ARBA" id="ARBA00022555"/>
    </source>
</evidence>
<keyword evidence="7 13" id="KW-0862">Zinc</keyword>
<keyword evidence="9 13" id="KW-0694">RNA-binding</keyword>
<dbReference type="InterPro" id="IPR004154">
    <property type="entry name" value="Anticodon-bd"/>
</dbReference>
<dbReference type="SUPFAM" id="SSF52954">
    <property type="entry name" value="Class II aaRS ABD-related"/>
    <property type="match status" value="1"/>
</dbReference>
<evidence type="ECO:0000256" key="6">
    <source>
        <dbReference type="ARBA" id="ARBA00022741"/>
    </source>
</evidence>
<dbReference type="GO" id="GO:0000049">
    <property type="term" value="F:tRNA binding"/>
    <property type="evidence" value="ECO:0007669"/>
    <property type="project" value="UniProtKB-KW"/>
</dbReference>
<dbReference type="InterPro" id="IPR018163">
    <property type="entry name" value="Thr/Ala-tRNA-synth_IIc_edit"/>
</dbReference>
<dbReference type="Pfam" id="PF07973">
    <property type="entry name" value="tRNA_SAD"/>
    <property type="match status" value="1"/>
</dbReference>
<evidence type="ECO:0000256" key="2">
    <source>
        <dbReference type="ARBA" id="ARBA00022490"/>
    </source>
</evidence>
<evidence type="ECO:0000259" key="15">
    <source>
        <dbReference type="PROSITE" id="PS51880"/>
    </source>
</evidence>
<comment type="caution">
    <text evidence="16">The sequence shown here is derived from an EMBL/GenBank/DDBJ whole genome shotgun (WGS) entry which is preliminary data.</text>
</comment>
<evidence type="ECO:0000256" key="8">
    <source>
        <dbReference type="ARBA" id="ARBA00022840"/>
    </source>
</evidence>
<dbReference type="PRINTS" id="PR01047">
    <property type="entry name" value="TRNASYNTHTHR"/>
</dbReference>
<dbReference type="InterPro" id="IPR045864">
    <property type="entry name" value="aa-tRNA-synth_II/BPL/LPL"/>
</dbReference>
<dbReference type="GO" id="GO:0006435">
    <property type="term" value="P:threonyl-tRNA aminoacylation"/>
    <property type="evidence" value="ECO:0007669"/>
    <property type="project" value="UniProtKB-UniRule"/>
</dbReference>
<evidence type="ECO:0000313" key="17">
    <source>
        <dbReference type="Proteomes" id="UP000032545"/>
    </source>
</evidence>
<feature type="binding site" evidence="13">
    <location>
        <position position="317"/>
    </location>
    <ligand>
        <name>Zn(2+)</name>
        <dbReference type="ChEBI" id="CHEBI:29105"/>
        <note>catalytic</note>
    </ligand>
</feature>
<dbReference type="GO" id="GO:0005524">
    <property type="term" value="F:ATP binding"/>
    <property type="evidence" value="ECO:0007669"/>
    <property type="project" value="UniProtKB-UniRule"/>
</dbReference>
<evidence type="ECO:0000256" key="5">
    <source>
        <dbReference type="ARBA" id="ARBA00022723"/>
    </source>
</evidence>
<comment type="caution">
    <text evidence="13">Lacks conserved residue(s) required for the propagation of feature annotation.</text>
</comment>
<dbReference type="GO" id="GO:0005737">
    <property type="term" value="C:cytoplasm"/>
    <property type="evidence" value="ECO:0007669"/>
    <property type="project" value="UniProtKB-SubCell"/>
</dbReference>
<dbReference type="InterPro" id="IPR047246">
    <property type="entry name" value="ThrRS_anticodon"/>
</dbReference>
<dbReference type="InterPro" id="IPR004095">
    <property type="entry name" value="TGS"/>
</dbReference>
<dbReference type="Gene3D" id="3.40.50.800">
    <property type="entry name" value="Anticodon-binding domain"/>
    <property type="match status" value="1"/>
</dbReference>
<dbReference type="Pfam" id="PF00587">
    <property type="entry name" value="tRNA-synt_2b"/>
    <property type="match status" value="1"/>
</dbReference>
<dbReference type="FunFam" id="3.30.54.20:FF:000003">
    <property type="entry name" value="Threonine--tRNA ligase"/>
    <property type="match status" value="1"/>
</dbReference>
<dbReference type="Proteomes" id="UP000032545">
    <property type="component" value="Unassembled WGS sequence"/>
</dbReference>
<dbReference type="GO" id="GO:0046872">
    <property type="term" value="F:metal ion binding"/>
    <property type="evidence" value="ECO:0007669"/>
    <property type="project" value="UniProtKB-KW"/>
</dbReference>
<dbReference type="InterPro" id="IPR006195">
    <property type="entry name" value="aa-tRNA-synth_II"/>
</dbReference>
<dbReference type="PANTHER" id="PTHR11451:SF44">
    <property type="entry name" value="THREONINE--TRNA LIGASE, CHLOROPLASTIC_MITOCHONDRIAL 2"/>
    <property type="match status" value="1"/>
</dbReference>